<sequence>MDTIDKFRSKHQKTDMLNLKYNSNKFKNIQGASSPSSS</sequence>
<proteinExistence type="predicted"/>
<dbReference type="EMBL" id="CP000487">
    <property type="protein sequence ID" value="ABK82452.1"/>
    <property type="molecule type" value="Genomic_DNA"/>
</dbReference>
<evidence type="ECO:0000313" key="3">
    <source>
        <dbReference type="Proteomes" id="UP000000760"/>
    </source>
</evidence>
<accession>A0RN95</accession>
<feature type="region of interest" description="Disordered" evidence="1">
    <location>
        <begin position="1"/>
        <end position="21"/>
    </location>
</feature>
<evidence type="ECO:0000256" key="1">
    <source>
        <dbReference type="SAM" id="MobiDB-lite"/>
    </source>
</evidence>
<organism evidence="2 3">
    <name type="scientific">Campylobacter fetus subsp. fetus (strain 82-40)</name>
    <dbReference type="NCBI Taxonomy" id="360106"/>
    <lineage>
        <taxon>Bacteria</taxon>
        <taxon>Pseudomonadati</taxon>
        <taxon>Campylobacterota</taxon>
        <taxon>Epsilonproteobacteria</taxon>
        <taxon>Campylobacterales</taxon>
        <taxon>Campylobacteraceae</taxon>
        <taxon>Campylobacter</taxon>
    </lineage>
</organism>
<dbReference type="HOGENOM" id="CLU_3325851_0_0_7"/>
<dbReference type="AlphaFoldDB" id="A0RN95"/>
<evidence type="ECO:0000313" key="2">
    <source>
        <dbReference type="EMBL" id="ABK82452.1"/>
    </source>
</evidence>
<gene>
    <name evidence="2" type="ordered locus">CFF8240_0483</name>
</gene>
<protein>
    <submittedName>
        <fullName evidence="2">Uncharacterized protein</fullName>
    </submittedName>
</protein>
<reference evidence="3" key="1">
    <citation type="submission" date="2006-11" db="EMBL/GenBank/DDBJ databases">
        <title>Sequence of Campylobacter fetus subsp. fetus 82-40.</title>
        <authorList>
            <person name="Fouts D.E."/>
            <person name="Nelson K.E."/>
        </authorList>
    </citation>
    <scope>NUCLEOTIDE SEQUENCE [LARGE SCALE GENOMIC DNA]</scope>
    <source>
        <strain evidence="3">82-40</strain>
    </source>
</reference>
<dbReference type="KEGG" id="cff:CFF8240_0483"/>
<dbReference type="Proteomes" id="UP000000760">
    <property type="component" value="Chromosome"/>
</dbReference>
<name>A0RN95_CAMFF</name>